<dbReference type="AlphaFoldDB" id="A0A6G6GME9"/>
<dbReference type="SUPFAM" id="SSF51126">
    <property type="entry name" value="Pectin lyase-like"/>
    <property type="match status" value="1"/>
</dbReference>
<gene>
    <name evidence="3" type="ORF">G5B37_04630</name>
</gene>
<keyword evidence="1" id="KW-0732">Signal</keyword>
<reference evidence="3 4" key="1">
    <citation type="submission" date="2020-02" db="EMBL/GenBank/DDBJ databases">
        <title>Complete genome sequence of Flavobacteriaceae bacterium.</title>
        <authorList>
            <person name="Kim S.-J."/>
            <person name="Kim Y.-S."/>
            <person name="Kim K.-H."/>
        </authorList>
    </citation>
    <scope>NUCLEOTIDE SEQUENCE [LARGE SCALE GENOMIC DNA]</scope>
    <source>
        <strain evidence="3 4">RR4-40</strain>
    </source>
</reference>
<dbReference type="InterPro" id="IPR012334">
    <property type="entry name" value="Pectin_lyas_fold"/>
</dbReference>
<evidence type="ECO:0000313" key="4">
    <source>
        <dbReference type="Proteomes" id="UP000505306"/>
    </source>
</evidence>
<accession>A0A6G6GME9</accession>
<dbReference type="RefSeq" id="WP_164678900.1">
    <property type="nucleotide sequence ID" value="NZ_CP049057.1"/>
</dbReference>
<protein>
    <recommendedName>
        <fullName evidence="2">DUF1565 domain-containing protein</fullName>
    </recommendedName>
</protein>
<dbReference type="InterPro" id="IPR011459">
    <property type="entry name" value="DUF1565"/>
</dbReference>
<organism evidence="3 4">
    <name type="scientific">Rasiella rasia</name>
    <dbReference type="NCBI Taxonomy" id="2744027"/>
    <lineage>
        <taxon>Bacteria</taxon>
        <taxon>Pseudomonadati</taxon>
        <taxon>Bacteroidota</taxon>
        <taxon>Flavobacteriia</taxon>
        <taxon>Flavobacteriales</taxon>
        <taxon>Flavobacteriaceae</taxon>
        <taxon>Rasiella</taxon>
    </lineage>
</organism>
<feature type="domain" description="DUF1565" evidence="2">
    <location>
        <begin position="303"/>
        <end position="348"/>
    </location>
</feature>
<name>A0A6G6GME9_9FLAO</name>
<evidence type="ECO:0000259" key="2">
    <source>
        <dbReference type="Pfam" id="PF07602"/>
    </source>
</evidence>
<evidence type="ECO:0000256" key="1">
    <source>
        <dbReference type="SAM" id="SignalP"/>
    </source>
</evidence>
<evidence type="ECO:0000313" key="3">
    <source>
        <dbReference type="EMBL" id="QIE58871.1"/>
    </source>
</evidence>
<keyword evidence="4" id="KW-1185">Reference proteome</keyword>
<proteinExistence type="predicted"/>
<dbReference type="Pfam" id="PF07602">
    <property type="entry name" value="DUF1565"/>
    <property type="match status" value="1"/>
</dbReference>
<sequence length="521" mass="56371">MKKTFFLLAIIVSFGLYGQDDCIPIPNGNFQNWSGNDDPVNWLTTNMGDKYGTPTVGFDMRNVFRTPGKFGFGVRIKNASVLEMLKSEKPEEFAKLPASVKEQLRKSSFSGSLFTCQGNCEDATLSENEVFMRKNMFFPLEKAPGALCGYYKANLKEGDKLWIFPYLAIENDMSAGGVMPGETASVITKSTSDWTAFRIPLRLLPDRTPVKALIQMQMVGSGFPVTPPYGMSAIELAQKYPSTDGSEVFIDELCFCGEADVIDPDDPILNAIGMGTGGGSGSGTGDENNSGNETGEVIYMAPNGSDTNSGTRANPFATIQKALTVAQGKRLQGKPVKIIVKDGTYRQEASISGNGGNLPPLQIEAENLHQAIFIGSEPITVNPNWQSQTQNLYMTTNGTLHPDQKPVFNAANYSNPMDTSVPALLVNGRQLKHQQGGNLMDISNAYVYSPQLFMVNPGGVNLTSASIEVSVRENAIKVESGGNVLVKGLRLKGYPQASIPQLTDQQMPGLDGVQATNCKYE</sequence>
<dbReference type="Proteomes" id="UP000505306">
    <property type="component" value="Chromosome"/>
</dbReference>
<dbReference type="InterPro" id="IPR011050">
    <property type="entry name" value="Pectin_lyase_fold/virulence"/>
</dbReference>
<feature type="chain" id="PRO_5026236585" description="DUF1565 domain-containing protein" evidence="1">
    <location>
        <begin position="19"/>
        <end position="521"/>
    </location>
</feature>
<feature type="signal peptide" evidence="1">
    <location>
        <begin position="1"/>
        <end position="18"/>
    </location>
</feature>
<dbReference type="Gene3D" id="2.160.20.10">
    <property type="entry name" value="Single-stranded right-handed beta-helix, Pectin lyase-like"/>
    <property type="match status" value="1"/>
</dbReference>
<dbReference type="EMBL" id="CP049057">
    <property type="protein sequence ID" value="QIE58871.1"/>
    <property type="molecule type" value="Genomic_DNA"/>
</dbReference>
<dbReference type="KEGG" id="mgel:G5B37_04630"/>